<dbReference type="CDD" id="cd18793">
    <property type="entry name" value="SF2_C_SNF"/>
    <property type="match status" value="1"/>
</dbReference>
<organism evidence="10 11">
    <name type="scientific">Paramecium octaurelia</name>
    <dbReference type="NCBI Taxonomy" id="43137"/>
    <lineage>
        <taxon>Eukaryota</taxon>
        <taxon>Sar</taxon>
        <taxon>Alveolata</taxon>
        <taxon>Ciliophora</taxon>
        <taxon>Intramacronucleata</taxon>
        <taxon>Oligohymenophorea</taxon>
        <taxon>Peniculida</taxon>
        <taxon>Parameciidae</taxon>
        <taxon>Paramecium</taxon>
    </lineage>
</organism>
<feature type="domain" description="Helicase ATP-binding" evidence="8">
    <location>
        <begin position="330"/>
        <end position="514"/>
    </location>
</feature>
<dbReference type="GO" id="GO:0008094">
    <property type="term" value="F:ATP-dependent activity, acting on DNA"/>
    <property type="evidence" value="ECO:0007669"/>
    <property type="project" value="TreeGrafter"/>
</dbReference>
<proteinExistence type="predicted"/>
<evidence type="ECO:0000259" key="8">
    <source>
        <dbReference type="PROSITE" id="PS51192"/>
    </source>
</evidence>
<dbReference type="PANTHER" id="PTHR45626:SF22">
    <property type="entry name" value="DNA REPAIR PROTEIN RAD5"/>
    <property type="match status" value="1"/>
</dbReference>
<feature type="compositionally biased region" description="Acidic residues" evidence="6">
    <location>
        <begin position="691"/>
        <end position="705"/>
    </location>
</feature>
<dbReference type="EMBL" id="CAJJDP010000015">
    <property type="protein sequence ID" value="CAD8143603.1"/>
    <property type="molecule type" value="Genomic_DNA"/>
</dbReference>
<dbReference type="AlphaFoldDB" id="A0A8S1STT9"/>
<keyword evidence="5" id="KW-0175">Coiled coil</keyword>
<dbReference type="PROSITE" id="PS51194">
    <property type="entry name" value="HELICASE_CTER"/>
    <property type="match status" value="1"/>
</dbReference>
<dbReference type="InterPro" id="IPR049730">
    <property type="entry name" value="SNF2/RAD54-like_C"/>
</dbReference>
<evidence type="ECO:0008006" key="12">
    <source>
        <dbReference type="Google" id="ProtNLM"/>
    </source>
</evidence>
<dbReference type="GO" id="GO:0005634">
    <property type="term" value="C:nucleus"/>
    <property type="evidence" value="ECO:0007669"/>
    <property type="project" value="TreeGrafter"/>
</dbReference>
<dbReference type="SMART" id="SM00490">
    <property type="entry name" value="HELICc"/>
    <property type="match status" value="1"/>
</dbReference>
<dbReference type="GO" id="GO:0006281">
    <property type="term" value="P:DNA repair"/>
    <property type="evidence" value="ECO:0007669"/>
    <property type="project" value="TreeGrafter"/>
</dbReference>
<feature type="domain" description="RING-type" evidence="7">
    <location>
        <begin position="763"/>
        <end position="805"/>
    </location>
</feature>
<keyword evidence="1" id="KW-0547">Nucleotide-binding</keyword>
<keyword evidence="4" id="KW-0862">Zinc</keyword>
<dbReference type="GO" id="GO:0005524">
    <property type="term" value="F:ATP binding"/>
    <property type="evidence" value="ECO:0007669"/>
    <property type="project" value="UniProtKB-KW"/>
</dbReference>
<dbReference type="Pfam" id="PF00271">
    <property type="entry name" value="Helicase_C"/>
    <property type="match status" value="1"/>
</dbReference>
<dbReference type="Pfam" id="PF00176">
    <property type="entry name" value="SNF2-rel_dom"/>
    <property type="match status" value="1"/>
</dbReference>
<sequence length="1006" mass="118761">MKKYLGLFTLEYPINHCDVALQKDQKLLLHSETLVFDERLSQGGQLNIKLVPTNIISNLYTEDGEFCMKLYHFYQEIWSFLLNYDYVSLSISVTDITQYNYIVQFKVYLLEKSFKEQERIINQIKKVNQNEKDLKREKLKQKLVHQYAKESFIILFEILNLKVPIRASLRPNQETQSLDQFLVQKFRNLEFYEYTYLSKNLLIPNNLNNNQVNVTRDKINQIKKQVKPDDEDSQIQIEQEENNTNLFSVNEQQSYLFTQCQQPEDLRNNLFNYQAQAVQWMLYREQRISAQTLNLQGQKQSLNKMWSQIQLDDDMYIYFNELTGQFSEKAVPSQDVKGGILADAMGLGKTICSIALVLLGREMKQQQLNDINSEPLVKKVKLDKEPGNTLLVVELSVFEHWIEEIERHTKLNKLEVYQYYKPQSRVKEIKLEVYDIVITTYGVLKKDFTKNGLLYMYEWERIILDEAHVIKSKSTACAKAASSIQAKCRWCLTGTPIQNHLEDLFSLFHFLQVETFSDYYWFNHYINKQQDKAAKFNLLHEILRPLLLRRTKQSESIQSSLNLPSKQHFIVRVKMSNQEKKFYNTLYYNTQKYLKEFFGIGQQQKTKKIGYMHVFQLLSSLRQCCDHVGLIANKLKNKALQQQQQPANKQKSELVIKQFIENAQYNLERSLKAQIQSLQQKQEQAEAQQLELEDDDDFSVEDEFSENSSTADEIKPQLDLKEIENDLKSKIQQLDKIQIESQDFENTQRKYESIFQKVKNQDCAICLEPLKEKNIIYYLSCEHIFCSCLESLPKQNDTIVCPICRQEIENKDKIKLIQTNPAPTPQDDWYKESTKINEVLKYIDYVWKNNEKVVIFTQWISIMNFIEGKLRVKGIEFRKIQGKMDKNQRKASIKDFFEKQITVMLISLKAGAYGINLSCANHVLLVDPWWNPAVEDQAVERVHRLGQQKQVQIVSFICDNTIEERVLQMHKRKRELFKDALQLKLPNQEFSFQDQIEFVMNQQMES</sequence>
<dbReference type="InterPro" id="IPR050628">
    <property type="entry name" value="SNF2_RAD54_helicase_TF"/>
</dbReference>
<dbReference type="Proteomes" id="UP000683925">
    <property type="component" value="Unassembled WGS sequence"/>
</dbReference>
<dbReference type="OMA" id="MYEWERI"/>
<feature type="region of interest" description="Disordered" evidence="6">
    <location>
        <begin position="689"/>
        <end position="711"/>
    </location>
</feature>
<keyword evidence="4" id="KW-0479">Metal-binding</keyword>
<keyword evidence="11" id="KW-1185">Reference proteome</keyword>
<keyword evidence="4" id="KW-0863">Zinc-finger</keyword>
<dbReference type="InterPro" id="IPR001650">
    <property type="entry name" value="Helicase_C-like"/>
</dbReference>
<dbReference type="PROSITE" id="PS51192">
    <property type="entry name" value="HELICASE_ATP_BIND_1"/>
    <property type="match status" value="1"/>
</dbReference>
<keyword evidence="2" id="KW-0378">Hydrolase</keyword>
<name>A0A8S1STT9_PAROT</name>
<evidence type="ECO:0000256" key="2">
    <source>
        <dbReference type="ARBA" id="ARBA00022801"/>
    </source>
</evidence>
<dbReference type="OrthoDB" id="448448at2759"/>
<evidence type="ECO:0000313" key="11">
    <source>
        <dbReference type="Proteomes" id="UP000683925"/>
    </source>
</evidence>
<evidence type="ECO:0000259" key="7">
    <source>
        <dbReference type="PROSITE" id="PS50089"/>
    </source>
</evidence>
<evidence type="ECO:0000256" key="5">
    <source>
        <dbReference type="SAM" id="Coils"/>
    </source>
</evidence>
<feature type="coiled-coil region" evidence="5">
    <location>
        <begin position="720"/>
        <end position="747"/>
    </location>
</feature>
<dbReference type="InterPro" id="IPR000330">
    <property type="entry name" value="SNF2_N"/>
</dbReference>
<dbReference type="Pfam" id="PF13639">
    <property type="entry name" value="zf-RING_2"/>
    <property type="match status" value="1"/>
</dbReference>
<dbReference type="SMART" id="SM00487">
    <property type="entry name" value="DEXDc"/>
    <property type="match status" value="1"/>
</dbReference>
<dbReference type="InterPro" id="IPR014001">
    <property type="entry name" value="Helicase_ATP-bd"/>
</dbReference>
<dbReference type="PANTHER" id="PTHR45626">
    <property type="entry name" value="TRANSCRIPTION TERMINATION FACTOR 2-RELATED"/>
    <property type="match status" value="1"/>
</dbReference>
<dbReference type="GO" id="GO:0008270">
    <property type="term" value="F:zinc ion binding"/>
    <property type="evidence" value="ECO:0007669"/>
    <property type="project" value="UniProtKB-KW"/>
</dbReference>
<evidence type="ECO:0000256" key="4">
    <source>
        <dbReference type="PROSITE-ProRule" id="PRU00175"/>
    </source>
</evidence>
<reference evidence="10" key="1">
    <citation type="submission" date="2021-01" db="EMBL/GenBank/DDBJ databases">
        <authorList>
            <consortium name="Genoscope - CEA"/>
            <person name="William W."/>
        </authorList>
    </citation>
    <scope>NUCLEOTIDE SEQUENCE</scope>
</reference>
<dbReference type="PROSITE" id="PS50089">
    <property type="entry name" value="ZF_RING_2"/>
    <property type="match status" value="1"/>
</dbReference>
<evidence type="ECO:0000256" key="6">
    <source>
        <dbReference type="SAM" id="MobiDB-lite"/>
    </source>
</evidence>
<keyword evidence="3" id="KW-0067">ATP-binding</keyword>
<dbReference type="InterPro" id="IPR001841">
    <property type="entry name" value="Znf_RING"/>
</dbReference>
<dbReference type="GO" id="GO:0016787">
    <property type="term" value="F:hydrolase activity"/>
    <property type="evidence" value="ECO:0007669"/>
    <property type="project" value="UniProtKB-KW"/>
</dbReference>
<accession>A0A8S1STT9</accession>
<dbReference type="CDD" id="cd18008">
    <property type="entry name" value="DEXDc_SHPRH-like"/>
    <property type="match status" value="1"/>
</dbReference>
<comment type="caution">
    <text evidence="10">The sequence shown here is derived from an EMBL/GenBank/DDBJ whole genome shotgun (WGS) entry which is preliminary data.</text>
</comment>
<feature type="domain" description="Helicase C-terminal" evidence="9">
    <location>
        <begin position="838"/>
        <end position="996"/>
    </location>
</feature>
<protein>
    <recommendedName>
        <fullName evidence="12">DNA repair protein RAD5</fullName>
    </recommendedName>
</protein>
<gene>
    <name evidence="10" type="ORF">POCTA_138.1.T0150120</name>
</gene>
<evidence type="ECO:0000256" key="3">
    <source>
        <dbReference type="ARBA" id="ARBA00022840"/>
    </source>
</evidence>
<evidence type="ECO:0000313" key="10">
    <source>
        <dbReference type="EMBL" id="CAD8143603.1"/>
    </source>
</evidence>
<evidence type="ECO:0000256" key="1">
    <source>
        <dbReference type="ARBA" id="ARBA00022741"/>
    </source>
</evidence>
<evidence type="ECO:0000259" key="9">
    <source>
        <dbReference type="PROSITE" id="PS51194"/>
    </source>
</evidence>